<evidence type="ECO:0000313" key="2">
    <source>
        <dbReference type="Proteomes" id="UP000185944"/>
    </source>
</evidence>
<dbReference type="EMBL" id="LTDL01000014">
    <property type="protein sequence ID" value="OAG31577.1"/>
    <property type="molecule type" value="Genomic_DNA"/>
</dbReference>
<sequence>MNFEEKDALAPNDVLCSTIGKLYSLETGDRASAQISFTIKRANLSTPVVLGAFYLAVAAREKASGYISRLQEEMEAHVIRREGIQKQIDNCLRLCENASVLFSMSLILSSKYLVDRSYVNRTWSNILMMDRITVNEHERTLLLIFGHSIELTEAALVHVLQKMQKTVSPPEAAPYKKESRLLKIVKKAISCIFSKNTSKS</sequence>
<keyword evidence="2" id="KW-1185">Reference proteome</keyword>
<organism evidence="1 2">
    <name type="scientific">Nematocida displodere</name>
    <dbReference type="NCBI Taxonomy" id="1805483"/>
    <lineage>
        <taxon>Eukaryota</taxon>
        <taxon>Fungi</taxon>
        <taxon>Fungi incertae sedis</taxon>
        <taxon>Microsporidia</taxon>
        <taxon>Nematocida</taxon>
    </lineage>
</organism>
<dbReference type="OrthoDB" id="286814at2759"/>
<comment type="caution">
    <text evidence="1">The sequence shown here is derived from an EMBL/GenBank/DDBJ whole genome shotgun (WGS) entry which is preliminary data.</text>
</comment>
<dbReference type="RefSeq" id="XP_067545178.1">
    <property type="nucleotide sequence ID" value="XM_067687470.1"/>
</dbReference>
<protein>
    <submittedName>
        <fullName evidence="1">Uncharacterized protein</fullName>
    </submittedName>
</protein>
<dbReference type="AlphaFoldDB" id="A0A177EI11"/>
<dbReference type="Gene3D" id="1.10.472.10">
    <property type="entry name" value="Cyclin-like"/>
    <property type="match status" value="1"/>
</dbReference>
<accession>A0A177EI11</accession>
<reference evidence="1 2" key="1">
    <citation type="submission" date="2016-02" db="EMBL/GenBank/DDBJ databases">
        <title>Discovery of a natural microsporidian pathogen with a broad tissue tropism in Caenorhabditis elegans.</title>
        <authorList>
            <person name="Luallen R.J."/>
            <person name="Reinke A.W."/>
            <person name="Tong L."/>
            <person name="Botts M.R."/>
            <person name="Felix M.-A."/>
            <person name="Troemel E.R."/>
        </authorList>
    </citation>
    <scope>NUCLEOTIDE SEQUENCE [LARGE SCALE GENOMIC DNA]</scope>
    <source>
        <strain evidence="1 2">JUm2807</strain>
    </source>
</reference>
<dbReference type="CDD" id="cd20557">
    <property type="entry name" value="CYCLIN_ScPCL1-like"/>
    <property type="match status" value="1"/>
</dbReference>
<name>A0A177EI11_9MICR</name>
<proteinExistence type="predicted"/>
<dbReference type="Proteomes" id="UP000185944">
    <property type="component" value="Unassembled WGS sequence"/>
</dbReference>
<evidence type="ECO:0000313" key="1">
    <source>
        <dbReference type="EMBL" id="OAG31577.1"/>
    </source>
</evidence>
<dbReference type="VEuPathDB" id="MicrosporidiaDB:NEDG_00052"/>
<gene>
    <name evidence="1" type="ORF">NEDG_00052</name>
</gene>
<dbReference type="GeneID" id="93646402"/>